<name>A0A5F0D1Z2_9MICO</name>
<dbReference type="EMBL" id="SOFF01000040">
    <property type="protein sequence ID" value="TFB85788.1"/>
    <property type="molecule type" value="Genomic_DNA"/>
</dbReference>
<protein>
    <submittedName>
        <fullName evidence="2">Uncharacterized protein</fullName>
    </submittedName>
</protein>
<feature type="transmembrane region" description="Helical" evidence="1">
    <location>
        <begin position="89"/>
        <end position="110"/>
    </location>
</feature>
<keyword evidence="1" id="KW-0812">Transmembrane</keyword>
<keyword evidence="1" id="KW-0472">Membrane</keyword>
<reference evidence="2 3" key="1">
    <citation type="submission" date="2019-03" db="EMBL/GenBank/DDBJ databases">
        <title>Genomics of glacier-inhabiting Cryobacterium strains.</title>
        <authorList>
            <person name="Liu Q."/>
            <person name="Xin Y.-H."/>
        </authorList>
    </citation>
    <scope>NUCLEOTIDE SEQUENCE [LARGE SCALE GENOMIC DNA]</scope>
    <source>
        <strain evidence="2 3">Hh15</strain>
    </source>
</reference>
<evidence type="ECO:0000256" key="1">
    <source>
        <dbReference type="SAM" id="Phobius"/>
    </source>
</evidence>
<keyword evidence="1" id="KW-1133">Transmembrane helix</keyword>
<comment type="caution">
    <text evidence="2">The sequence shown here is derived from an EMBL/GenBank/DDBJ whole genome shotgun (WGS) entry which is preliminary data.</text>
</comment>
<evidence type="ECO:0000313" key="3">
    <source>
        <dbReference type="Proteomes" id="UP000297654"/>
    </source>
</evidence>
<evidence type="ECO:0000313" key="2">
    <source>
        <dbReference type="EMBL" id="TFB85788.1"/>
    </source>
</evidence>
<feature type="transmembrane region" description="Helical" evidence="1">
    <location>
        <begin position="53"/>
        <end position="77"/>
    </location>
</feature>
<dbReference type="Proteomes" id="UP000297654">
    <property type="component" value="Unassembled WGS sequence"/>
</dbReference>
<organism evidence="2 3">
    <name type="scientific">Cryobacterium luteum</name>
    <dbReference type="NCBI Taxonomy" id="1424661"/>
    <lineage>
        <taxon>Bacteria</taxon>
        <taxon>Bacillati</taxon>
        <taxon>Actinomycetota</taxon>
        <taxon>Actinomycetes</taxon>
        <taxon>Micrococcales</taxon>
        <taxon>Microbacteriaceae</taxon>
        <taxon>Cryobacterium</taxon>
    </lineage>
</organism>
<dbReference type="OrthoDB" id="4794482at2"/>
<dbReference type="AlphaFoldDB" id="A0A5F0D1Z2"/>
<feature type="transmembrane region" description="Helical" evidence="1">
    <location>
        <begin position="130"/>
        <end position="148"/>
    </location>
</feature>
<gene>
    <name evidence="2" type="ORF">E3O10_14640</name>
</gene>
<keyword evidence="3" id="KW-1185">Reference proteome</keyword>
<accession>A0A5F0D1Z2</accession>
<dbReference type="RefSeq" id="WP_134360379.1">
    <property type="nucleotide sequence ID" value="NZ_FOCN01000005.1"/>
</dbReference>
<feature type="transmembrane region" description="Helical" evidence="1">
    <location>
        <begin position="7"/>
        <end position="28"/>
    </location>
</feature>
<sequence length="159" mass="16077">MGNRISMWVGPVIVGVYASVMVLTIAVWDPEAAVPGLRYQQIVAGLGDAGVDVVGSVIGLIVWGSVGLVLALVLSILGLTGRVGRVPVILGHLLLIAGGAPAYFLGSFSLGIDVADTFAVSGGVHVPTGATLYTVSGVALLILAVVGIRRAANRQPALV</sequence>
<proteinExistence type="predicted"/>